<name>A0A2C6LMK1_9FIRM</name>
<dbReference type="Pfam" id="PF26347">
    <property type="entry name" value="YtrI_sporulation"/>
    <property type="match status" value="1"/>
</dbReference>
<sequence>MGAAGTNALIGQQVDHLTLVNITLQDQLEDAQNELEKLKESSKKKKKQTITAIETYLILTSREGLTEYDELRVKLEAAEKVKNWLSPLLGQDVAGLDTLWIPSIVDNREIEANGNKYRLRTHLVIINEKLTVYLKATLVKGEARQ</sequence>
<comment type="caution">
    <text evidence="3">The sequence shown here is derived from an EMBL/GenBank/DDBJ whole genome shotgun (WGS) entry which is preliminary data.</text>
</comment>
<evidence type="ECO:0000313" key="4">
    <source>
        <dbReference type="Proteomes" id="UP000222564"/>
    </source>
</evidence>
<evidence type="ECO:0000256" key="1">
    <source>
        <dbReference type="SAM" id="Coils"/>
    </source>
</evidence>
<feature type="coiled-coil region" evidence="1">
    <location>
        <begin position="14"/>
        <end position="48"/>
    </location>
</feature>
<dbReference type="AlphaFoldDB" id="A0A2C6LMK1"/>
<dbReference type="EMBL" id="AWQQ01000007">
    <property type="protein sequence ID" value="PHJ39830.1"/>
    <property type="molecule type" value="Genomic_DNA"/>
</dbReference>
<protein>
    <recommendedName>
        <fullName evidence="2">Sporulation membrane protein YtrI C-terminal domain-containing protein</fullName>
    </recommendedName>
</protein>
<keyword evidence="1" id="KW-0175">Coiled coil</keyword>
<proteinExistence type="predicted"/>
<organism evidence="3 4">
    <name type="scientific">Desulforamulus profundi</name>
    <dbReference type="NCBI Taxonomy" id="1383067"/>
    <lineage>
        <taxon>Bacteria</taxon>
        <taxon>Bacillati</taxon>
        <taxon>Bacillota</taxon>
        <taxon>Clostridia</taxon>
        <taxon>Eubacteriales</taxon>
        <taxon>Peptococcaceae</taxon>
        <taxon>Desulforamulus</taxon>
    </lineage>
</organism>
<keyword evidence="4" id="KW-1185">Reference proteome</keyword>
<accession>A0A2C6LMK1</accession>
<gene>
    <name evidence="3" type="ORF">P378_01295</name>
</gene>
<evidence type="ECO:0000313" key="3">
    <source>
        <dbReference type="EMBL" id="PHJ39830.1"/>
    </source>
</evidence>
<evidence type="ECO:0000259" key="2">
    <source>
        <dbReference type="Pfam" id="PF26347"/>
    </source>
</evidence>
<dbReference type="InterPro" id="IPR058620">
    <property type="entry name" value="YtrI_C"/>
</dbReference>
<dbReference type="Proteomes" id="UP000222564">
    <property type="component" value="Unassembled WGS sequence"/>
</dbReference>
<feature type="domain" description="Sporulation membrane protein YtrI C-terminal" evidence="2">
    <location>
        <begin position="69"/>
        <end position="136"/>
    </location>
</feature>
<reference evidence="3 4" key="1">
    <citation type="submission" date="2013-09" db="EMBL/GenBank/DDBJ databases">
        <title>Biodegradation of hydrocarbons in the deep terrestrial subsurface : characterization of a microbial consortium composed of two Desulfotomaculum species originating from a deep geological formation.</title>
        <authorList>
            <person name="Aullo T."/>
            <person name="Berlendis S."/>
            <person name="Lascourreges J.-F."/>
            <person name="Dessort D."/>
            <person name="Saint-Laurent S."/>
            <person name="Schraauwers B."/>
            <person name="Mas J."/>
            <person name="Magot M."/>
            <person name="Ranchou-Peyruse A."/>
        </authorList>
    </citation>
    <scope>NUCLEOTIDE SEQUENCE [LARGE SCALE GENOMIC DNA]</scope>
    <source>
        <strain evidence="3 4">Bs107</strain>
    </source>
</reference>
<dbReference type="RefSeq" id="WP_238472710.1">
    <property type="nucleotide sequence ID" value="NZ_AWQQ01000007.1"/>
</dbReference>